<dbReference type="HOGENOM" id="CLU_098989_0_0_5"/>
<organism evidence="2 3">
    <name type="scientific">Hyphomicrobium denitrificans (strain ATCC 51888 / DSM 1869 / NCIMB 11706 / TK 0415)</name>
    <dbReference type="NCBI Taxonomy" id="582899"/>
    <lineage>
        <taxon>Bacteria</taxon>
        <taxon>Pseudomonadati</taxon>
        <taxon>Pseudomonadota</taxon>
        <taxon>Alphaproteobacteria</taxon>
        <taxon>Hyphomicrobiales</taxon>
        <taxon>Hyphomicrobiaceae</taxon>
        <taxon>Hyphomicrobium</taxon>
    </lineage>
</organism>
<name>D8JZ05_HYPDA</name>
<reference evidence="3" key="1">
    <citation type="journal article" date="2011" name="J. Bacteriol.">
        <title>Genome sequences of eight morphologically diverse alphaproteobacteria.</title>
        <authorList>
            <consortium name="US DOE Joint Genome Institute"/>
            <person name="Brown P.J."/>
            <person name="Kysela D.T."/>
            <person name="Buechlein A."/>
            <person name="Hemmerich C."/>
            <person name="Brun Y.V."/>
        </authorList>
    </citation>
    <scope>NUCLEOTIDE SEQUENCE [LARGE SCALE GENOMIC DNA]</scope>
    <source>
        <strain evidence="3">ATCC 51888 / DSM 1869 / NCIB 11706 / TK 0415</strain>
    </source>
</reference>
<dbReference type="STRING" id="582899.Hden_1804"/>
<dbReference type="KEGG" id="hdn:Hden_1804"/>
<feature type="transmembrane region" description="Helical" evidence="1">
    <location>
        <begin position="64"/>
        <end position="89"/>
    </location>
</feature>
<accession>D8JZ05</accession>
<evidence type="ECO:0000313" key="3">
    <source>
        <dbReference type="Proteomes" id="UP000002033"/>
    </source>
</evidence>
<dbReference type="Proteomes" id="UP000002033">
    <property type="component" value="Chromosome"/>
</dbReference>
<feature type="transmembrane region" description="Helical" evidence="1">
    <location>
        <begin position="32"/>
        <end position="58"/>
    </location>
</feature>
<keyword evidence="1" id="KW-0812">Transmembrane</keyword>
<dbReference type="OrthoDB" id="7931255at2"/>
<keyword evidence="3" id="KW-1185">Reference proteome</keyword>
<dbReference type="EMBL" id="CP002083">
    <property type="protein sequence ID" value="ADJ23607.1"/>
    <property type="molecule type" value="Genomic_DNA"/>
</dbReference>
<sequence>MQQQSPEFVVISGAMYQLPITLRRSEPKIAKLPGLLLMATLAALIVVPQIGLAVYAVASPELRAVLVANPIAAVELAIALVFWAALVCWPLRNIVIAMASDRIIDIRNGDVMVVDRTPFSTQGWRMPLSTYAGVSVKIRTSLSSVVRDVVLVHPEASRSVTLATAEQVGQGEILELCRILGLPLLRPDAVTGANGPSGGHKFDADLAPAGA</sequence>
<dbReference type="AlphaFoldDB" id="D8JZ05"/>
<dbReference type="RefSeq" id="WP_013215766.1">
    <property type="nucleotide sequence ID" value="NC_014313.1"/>
</dbReference>
<proteinExistence type="predicted"/>
<evidence type="ECO:0000256" key="1">
    <source>
        <dbReference type="SAM" id="Phobius"/>
    </source>
</evidence>
<keyword evidence="1" id="KW-1133">Transmembrane helix</keyword>
<evidence type="ECO:0000313" key="2">
    <source>
        <dbReference type="EMBL" id="ADJ23607.1"/>
    </source>
</evidence>
<gene>
    <name evidence="2" type="ordered locus">Hden_1804</name>
</gene>
<protein>
    <submittedName>
        <fullName evidence="2">Uncharacterized protein</fullName>
    </submittedName>
</protein>
<keyword evidence="1" id="KW-0472">Membrane</keyword>